<dbReference type="InterPro" id="IPR019775">
    <property type="entry name" value="WD40_repeat_CS"/>
</dbReference>
<dbReference type="OMA" id="SANEPIM"/>
<keyword evidence="7" id="KW-1185">Reference proteome</keyword>
<feature type="compositionally biased region" description="Pro residues" evidence="4">
    <location>
        <begin position="64"/>
        <end position="76"/>
    </location>
</feature>
<dbReference type="InterPro" id="IPR001680">
    <property type="entry name" value="WD40_rpt"/>
</dbReference>
<dbReference type="SUPFAM" id="SSF52540">
    <property type="entry name" value="P-loop containing nucleoside triphosphate hydrolases"/>
    <property type="match status" value="1"/>
</dbReference>
<reference evidence="6" key="1">
    <citation type="submission" date="2016-03" db="EMBL/GenBank/DDBJ databases">
        <title>Draft genome sequence of Rosellinia necatrix.</title>
        <authorList>
            <person name="Kanematsu S."/>
        </authorList>
    </citation>
    <scope>NUCLEOTIDE SEQUENCE [LARGE SCALE GENOMIC DNA]</scope>
    <source>
        <strain evidence="6">W97</strain>
    </source>
</reference>
<dbReference type="CDD" id="cd00200">
    <property type="entry name" value="WD40"/>
    <property type="match status" value="1"/>
</dbReference>
<dbReference type="Gene3D" id="2.130.10.10">
    <property type="entry name" value="YVTN repeat-like/Quinoprotein amine dehydrogenase"/>
    <property type="match status" value="4"/>
</dbReference>
<name>A0A1S8A753_ROSNE</name>
<gene>
    <name evidence="6" type="ORF">SAMD00023353_1201530</name>
</gene>
<dbReference type="InterPro" id="IPR015943">
    <property type="entry name" value="WD40/YVTN_repeat-like_dom_sf"/>
</dbReference>
<evidence type="ECO:0000259" key="5">
    <source>
        <dbReference type="PROSITE" id="PS50837"/>
    </source>
</evidence>
<dbReference type="InterPro" id="IPR020472">
    <property type="entry name" value="WD40_PAC1"/>
</dbReference>
<dbReference type="OrthoDB" id="538223at2759"/>
<keyword evidence="1 3" id="KW-0853">WD repeat</keyword>
<evidence type="ECO:0000256" key="3">
    <source>
        <dbReference type="PROSITE-ProRule" id="PRU00221"/>
    </source>
</evidence>
<organism evidence="6">
    <name type="scientific">Rosellinia necatrix</name>
    <name type="common">White root-rot fungus</name>
    <dbReference type="NCBI Taxonomy" id="77044"/>
    <lineage>
        <taxon>Eukaryota</taxon>
        <taxon>Fungi</taxon>
        <taxon>Dikarya</taxon>
        <taxon>Ascomycota</taxon>
        <taxon>Pezizomycotina</taxon>
        <taxon>Sordariomycetes</taxon>
        <taxon>Xylariomycetidae</taxon>
        <taxon>Xylariales</taxon>
        <taxon>Xylariaceae</taxon>
        <taxon>Rosellinia</taxon>
    </lineage>
</organism>
<dbReference type="Pfam" id="PF00400">
    <property type="entry name" value="WD40"/>
    <property type="match status" value="5"/>
</dbReference>
<proteinExistence type="predicted"/>
<dbReference type="Gene3D" id="3.40.50.300">
    <property type="entry name" value="P-loop containing nucleotide triphosphate hydrolases"/>
    <property type="match status" value="1"/>
</dbReference>
<dbReference type="InterPro" id="IPR036322">
    <property type="entry name" value="WD40_repeat_dom_sf"/>
</dbReference>
<feature type="compositionally biased region" description="Basic and acidic residues" evidence="4">
    <location>
        <begin position="26"/>
        <end position="45"/>
    </location>
</feature>
<protein>
    <submittedName>
        <fullName evidence="6">Putative NACHT and WD domain protein</fullName>
    </submittedName>
</protein>
<dbReference type="PRINTS" id="PR00320">
    <property type="entry name" value="GPROTEINBRPT"/>
</dbReference>
<evidence type="ECO:0000256" key="1">
    <source>
        <dbReference type="ARBA" id="ARBA00022574"/>
    </source>
</evidence>
<dbReference type="Pfam" id="PF24883">
    <property type="entry name" value="NPHP3_N"/>
    <property type="match status" value="1"/>
</dbReference>
<feature type="repeat" description="WD" evidence="3">
    <location>
        <begin position="1427"/>
        <end position="1464"/>
    </location>
</feature>
<feature type="region of interest" description="Disordered" evidence="4">
    <location>
        <begin position="1"/>
        <end position="125"/>
    </location>
</feature>
<keyword evidence="2" id="KW-0677">Repeat</keyword>
<dbReference type="SUPFAM" id="SSF50978">
    <property type="entry name" value="WD40 repeat-like"/>
    <property type="match status" value="3"/>
</dbReference>
<feature type="compositionally biased region" description="Polar residues" evidence="4">
    <location>
        <begin position="102"/>
        <end position="111"/>
    </location>
</feature>
<feature type="repeat" description="WD" evidence="3">
    <location>
        <begin position="1003"/>
        <end position="1035"/>
    </location>
</feature>
<evidence type="ECO:0000313" key="6">
    <source>
        <dbReference type="EMBL" id="GAW25745.1"/>
    </source>
</evidence>
<feature type="repeat" description="WD" evidence="3">
    <location>
        <begin position="1537"/>
        <end position="1578"/>
    </location>
</feature>
<feature type="domain" description="NACHT" evidence="5">
    <location>
        <begin position="455"/>
        <end position="620"/>
    </location>
</feature>
<dbReference type="EMBL" id="DF977457">
    <property type="protein sequence ID" value="GAW25745.1"/>
    <property type="molecule type" value="Genomic_DNA"/>
</dbReference>
<evidence type="ECO:0000256" key="2">
    <source>
        <dbReference type="ARBA" id="ARBA00022737"/>
    </source>
</evidence>
<sequence length="1696" mass="187593">MSQEATSADGTNSPEPNGMVEWLARFSEKRKTCEKSQAKPWDHGKKPTSPTASSASRASKTNPAGPPSPLAKPPPESSSQAPVGESTKTQSVAGDGLAQGVTKPSSNTKTSATRKHPEQPPTNKVIVVEGADRSKPADDATSARDDALFLLWDGAYDALLNDDVRKLSPFDRLLSQYWQQHHEWLLASKNGSDTDGLEPMKPVARWDKMRQILEALLADSDPTGGRDKSGGNSSSSETRLAGFSDFKDIIRQAALRESQRGGAVAWVAVYFAARALISMSATASLVSWQYLVNIMSEMEWYCSLPALSLEQPGSQIQETRMAILDLYKAILLYLVRLASMSTEKNVGFLLASEENLKFSDTIIQKERAVVACFDRSDRSRFRSKLDQFVKSLASFDQKTDSESKDSPEEAFYSFRDELPEVPEDRLSIQDHAYSWVKSTTAYAKFLRSDAPDSDRELWVAGKPGTGKSTLLEAIVQNLFQRQKLGLELETKPVVAYVSAFFCNRGKERAENPAAIVQCLVSQVLDRQTWLRHHFLGARETAGRDQFDRPEDLHAISAVFRAILGDGAFKPTCFVIDAIDECWNDGDEAEANQAVSVLVDLISSTRQFPGVRWLISADSDGAIKRDAPQIDSTYLKLELSLDGDSVSPSTDSTEPVLFSAASEHIKFRVAGLMRGVPVSDSLRKNVENKMLKQSKGNFLWVDLACKQILSHGLPWNAICFVDSERVPNEALPSGLEPLYAHMEAAFDKLQWDSPRYCREVINTLAVAYKPLQLCELGEFLLGDTIPPSVDLATIIAKQCFAFLDIRDGRVFFVHQSAKNFFRRKIEDEAQGHSRMTLCCLRALEKQLKKPASVRDKEVEKVRRYSTVYWLKHLFKLNDECVPGRYSTMGRVADFLEKYFLQWLETLTPSSVLAQALTQLADVESMLQKWPSKSNDALKKCLYEVQSSRRFLRFHQSTQSPSQVPPKNSLLFYPGFENRRDDLLRTGFPWLSSAPTVEPGTALVIDGHTDWVRSCAFSSDGRLLASASDDRTIRFWDPLRGALQATLEGFDSWPERVRFSAGNPSCIATMDSTHVKMWNIAASRPFLTAQGHNIANGFENASMKDISFSLDGKRLAAITDNGWLAIWNVEESDKQPLCYWACHGATCVIYLATSGTSDSNAKSDATGAIRGRLLATSNEINGNKRHRLVIWSESGEEIQTLEQFDDEITALAFCPASNLLAAGSSRKVCIWKTNLDDEKHKTEKLSLQPSTSSAVVSLAFSNDGSLLGVASQLRAVQIWRLDQGADQKPLNIMTGHMRGPLEIAFPPKDSMSWIASCGRGGSVEVADVDSGKPDDGTAVPTATTTIQMHTQSVETVVISPNSRFQTTGSANEPIMLWNGDTGDHLHSLEVNDDLLSLFFSHDDTALAGTFTNNVANIWDTNSGEMTHKIVGHDDWIRGGAFSPPSVVNRRLATASDDRTVRVWNVDAKVSGKDEDGEPTVCPLLKVFRGHTDYAICVAFSPDGRFLASAGDDGVVYIWDATTADAKPEDSSDTKATGKFTFNSSRIRSVAFSPDGKRIVASASNQELCLWELDSEKPIVWKQARSFTSLRFSTAPDADESWILTEMGPAPVGESKSPMMMMPRTEPWPAWAPWSIDSDGDWIKYKGKKAIFLPQRYRPCHGAAFVQGSRVAIGCRSGLVMLWRFSEDRKLLGEHLEAA</sequence>
<dbReference type="PROSITE" id="PS50837">
    <property type="entry name" value="NACHT"/>
    <property type="match status" value="1"/>
</dbReference>
<feature type="repeat" description="WD" evidence="3">
    <location>
        <begin position="1485"/>
        <end position="1526"/>
    </location>
</feature>
<dbReference type="InterPro" id="IPR031359">
    <property type="entry name" value="NACHT_N"/>
</dbReference>
<feature type="region of interest" description="Disordered" evidence="4">
    <location>
        <begin position="219"/>
        <end position="239"/>
    </location>
</feature>
<feature type="compositionally biased region" description="Low complexity" evidence="4">
    <location>
        <begin position="47"/>
        <end position="63"/>
    </location>
</feature>
<dbReference type="InterPro" id="IPR007111">
    <property type="entry name" value="NACHT_NTPase"/>
</dbReference>
<dbReference type="InterPro" id="IPR056884">
    <property type="entry name" value="NPHP3-like_N"/>
</dbReference>
<accession>A0A1S8A753</accession>
<dbReference type="Proteomes" id="UP000054516">
    <property type="component" value="Unassembled WGS sequence"/>
</dbReference>
<dbReference type="SMART" id="SM00320">
    <property type="entry name" value="WD40"/>
    <property type="match status" value="12"/>
</dbReference>
<dbReference type="PANTHER" id="PTHR19879">
    <property type="entry name" value="TRANSCRIPTION INITIATION FACTOR TFIID"/>
    <property type="match status" value="1"/>
</dbReference>
<feature type="compositionally biased region" description="Polar residues" evidence="4">
    <location>
        <begin position="1"/>
        <end position="15"/>
    </location>
</feature>
<evidence type="ECO:0000256" key="4">
    <source>
        <dbReference type="SAM" id="MobiDB-lite"/>
    </source>
</evidence>
<feature type="repeat" description="WD" evidence="3">
    <location>
        <begin position="1344"/>
        <end position="1385"/>
    </location>
</feature>
<dbReference type="PROSITE" id="PS50082">
    <property type="entry name" value="WD_REPEATS_2"/>
    <property type="match status" value="5"/>
</dbReference>
<dbReference type="Pfam" id="PF17100">
    <property type="entry name" value="NACHT_N"/>
    <property type="match status" value="1"/>
</dbReference>
<dbReference type="InterPro" id="IPR027417">
    <property type="entry name" value="P-loop_NTPase"/>
</dbReference>
<dbReference type="PROSITE" id="PS00678">
    <property type="entry name" value="WD_REPEATS_1"/>
    <property type="match status" value="3"/>
</dbReference>
<dbReference type="PANTHER" id="PTHR19879:SF9">
    <property type="entry name" value="TRANSCRIPTION INITIATION FACTOR TFIID SUBUNIT 5"/>
    <property type="match status" value="1"/>
</dbReference>
<dbReference type="PROSITE" id="PS50294">
    <property type="entry name" value="WD_REPEATS_REGION"/>
    <property type="match status" value="5"/>
</dbReference>
<dbReference type="STRING" id="77044.A0A1S8A753"/>
<evidence type="ECO:0000313" key="7">
    <source>
        <dbReference type="Proteomes" id="UP000054516"/>
    </source>
</evidence>